<feature type="transmembrane region" description="Helical" evidence="13">
    <location>
        <begin position="14"/>
        <end position="34"/>
    </location>
</feature>
<dbReference type="Pfam" id="PF01554">
    <property type="entry name" value="MatE"/>
    <property type="match status" value="2"/>
</dbReference>
<feature type="transmembrane region" description="Helical" evidence="13">
    <location>
        <begin position="258"/>
        <end position="280"/>
    </location>
</feature>
<keyword evidence="15" id="KW-1185">Reference proteome</keyword>
<dbReference type="InterPro" id="IPR050222">
    <property type="entry name" value="MATE_MdtK"/>
</dbReference>
<comment type="function">
    <text evidence="1">Multidrug efflux pump.</text>
</comment>
<feature type="transmembrane region" description="Helical" evidence="13">
    <location>
        <begin position="359"/>
        <end position="377"/>
    </location>
</feature>
<comment type="subcellular location">
    <subcellularLocation>
        <location evidence="2">Cell membrane</location>
        <topology evidence="2">Multi-pass membrane protein</topology>
    </subcellularLocation>
</comment>
<evidence type="ECO:0000256" key="3">
    <source>
        <dbReference type="ARBA" id="ARBA00010199"/>
    </source>
</evidence>
<feature type="transmembrane region" description="Helical" evidence="13">
    <location>
        <begin position="389"/>
        <end position="408"/>
    </location>
</feature>
<dbReference type="PANTHER" id="PTHR43298">
    <property type="entry name" value="MULTIDRUG RESISTANCE PROTEIN NORM-RELATED"/>
    <property type="match status" value="1"/>
</dbReference>
<evidence type="ECO:0000256" key="9">
    <source>
        <dbReference type="ARBA" id="ARBA00022989"/>
    </source>
</evidence>
<keyword evidence="10" id="KW-0406">Ion transport</keyword>
<feature type="transmembrane region" description="Helical" evidence="13">
    <location>
        <begin position="162"/>
        <end position="182"/>
    </location>
</feature>
<comment type="caution">
    <text evidence="14">The sequence shown here is derived from an EMBL/GenBank/DDBJ whole genome shotgun (WGS) entry which is preliminary data.</text>
</comment>
<keyword evidence="7" id="KW-1003">Cell membrane</keyword>
<keyword evidence="8 13" id="KW-0812">Transmembrane</keyword>
<dbReference type="InterPro" id="IPR048279">
    <property type="entry name" value="MdtK-like"/>
</dbReference>
<evidence type="ECO:0000313" key="14">
    <source>
        <dbReference type="EMBL" id="EFW30237.1"/>
    </source>
</evidence>
<dbReference type="Proteomes" id="UP000004633">
    <property type="component" value="Unassembled WGS sequence"/>
</dbReference>
<reference evidence="14 15" key="1">
    <citation type="submission" date="2010-08" db="EMBL/GenBank/DDBJ databases">
        <authorList>
            <person name="Weinstock G."/>
            <person name="Sodergren E."/>
            <person name="Clifton S."/>
            <person name="Fulton L."/>
            <person name="Fulton B."/>
            <person name="Courtney L."/>
            <person name="Fronick C."/>
            <person name="Harrison M."/>
            <person name="Strong C."/>
            <person name="Farmer C."/>
            <person name="Delahaunty K."/>
            <person name="Markovic C."/>
            <person name="Hall O."/>
            <person name="Minx P."/>
            <person name="Tomlinson C."/>
            <person name="Mitreva M."/>
            <person name="Hou S."/>
            <person name="Chen J."/>
            <person name="Wollam A."/>
            <person name="Pepin K.H."/>
            <person name="Johnson M."/>
            <person name="Bhonagiri V."/>
            <person name="Zhang X."/>
            <person name="Suruliraj S."/>
            <person name="Warren W."/>
            <person name="Chinwalla A."/>
            <person name="Mardis E.R."/>
            <person name="Wilson R.K."/>
        </authorList>
    </citation>
    <scope>NUCLEOTIDE SEQUENCE [LARGE SCALE GENOMIC DNA]</scope>
    <source>
        <strain evidence="14 15">F0399</strain>
    </source>
</reference>
<dbReference type="GO" id="GO:0042910">
    <property type="term" value="F:xenobiotic transmembrane transporter activity"/>
    <property type="evidence" value="ECO:0007669"/>
    <property type="project" value="InterPro"/>
</dbReference>
<dbReference type="GO" id="GO:0006811">
    <property type="term" value="P:monoatomic ion transport"/>
    <property type="evidence" value="ECO:0007669"/>
    <property type="project" value="UniProtKB-KW"/>
</dbReference>
<keyword evidence="6" id="KW-0050">Antiport</keyword>
<feature type="transmembrane region" description="Helical" evidence="13">
    <location>
        <begin position="133"/>
        <end position="150"/>
    </location>
</feature>
<proteinExistence type="inferred from homology"/>
<sequence length="459" mass="50246">MQEVHGYRARARQFFIVLLPILITQLSLMAPGFFNTVMAGHISKEDLAGVAVGASIFFPVFGAFVGLISGLTPVIAHHYGAQERREIRSVVRQGFYWATLFGALLLALGALTVPMLVRALDLEPVVENITMEYLSYIAFGMIPIAPASVLRNLMDAHGKTRLTMFITVTVVPINIVLNYIFMYGAFGIAPFGGAGAGLGAALSYTVFLLLTIIVVLRMEQFKRYHVFSGFPRPVISDWRAQLKICIPIGMTVFCEQSIFGAVGLLMAAYGTTVLAAHQAAMNFTTIVYMLPLSVSMAITILVGYEVGAGRENGARAYIRLSRVLTLAFVGIIALALAAMRDHVAALYSTNPEVQELLRVFLLYALVMQFCDCVNAPLQGALRGYKDVTVTFWLAVLSFWGIGLPAGYLLARMTELGPYGYWAGLNGGIIFGAVCLMIRLRVIENRMRRENERNAAISEV</sequence>
<evidence type="ECO:0000256" key="8">
    <source>
        <dbReference type="ARBA" id="ARBA00022692"/>
    </source>
</evidence>
<feature type="transmembrane region" description="Helical" evidence="13">
    <location>
        <begin position="95"/>
        <end position="113"/>
    </location>
</feature>
<keyword evidence="5" id="KW-0813">Transport</keyword>
<feature type="transmembrane region" description="Helical" evidence="13">
    <location>
        <begin position="194"/>
        <end position="216"/>
    </location>
</feature>
<dbReference type="CDD" id="cd13131">
    <property type="entry name" value="MATE_NorM_like"/>
    <property type="match status" value="1"/>
</dbReference>
<evidence type="ECO:0000256" key="2">
    <source>
        <dbReference type="ARBA" id="ARBA00004651"/>
    </source>
</evidence>
<evidence type="ECO:0000256" key="5">
    <source>
        <dbReference type="ARBA" id="ARBA00022448"/>
    </source>
</evidence>
<keyword evidence="11 13" id="KW-0472">Membrane</keyword>
<dbReference type="AlphaFoldDB" id="E7N0M9"/>
<dbReference type="GO" id="GO:0005886">
    <property type="term" value="C:plasma membrane"/>
    <property type="evidence" value="ECO:0007669"/>
    <property type="project" value="UniProtKB-SubCell"/>
</dbReference>
<evidence type="ECO:0000256" key="10">
    <source>
        <dbReference type="ARBA" id="ARBA00023065"/>
    </source>
</evidence>
<feature type="transmembrane region" description="Helical" evidence="13">
    <location>
        <begin position="316"/>
        <end position="339"/>
    </location>
</feature>
<dbReference type="PIRSF" id="PIRSF006603">
    <property type="entry name" value="DinF"/>
    <property type="match status" value="1"/>
</dbReference>
<protein>
    <recommendedName>
        <fullName evidence="4">Probable multidrug resistance protein NorM</fullName>
    </recommendedName>
    <alternativeName>
        <fullName evidence="12">Multidrug-efflux transporter</fullName>
    </alternativeName>
</protein>
<name>E7N0M9_9FIRM</name>
<comment type="similarity">
    <text evidence="3">Belongs to the multi antimicrobial extrusion (MATE) (TC 2.A.66.1) family.</text>
</comment>
<feature type="transmembrane region" description="Helical" evidence="13">
    <location>
        <begin position="420"/>
        <end position="439"/>
    </location>
</feature>
<feature type="transmembrane region" description="Helical" evidence="13">
    <location>
        <begin position="286"/>
        <end position="304"/>
    </location>
</feature>
<evidence type="ECO:0000256" key="1">
    <source>
        <dbReference type="ARBA" id="ARBA00003408"/>
    </source>
</evidence>
<evidence type="ECO:0000256" key="11">
    <source>
        <dbReference type="ARBA" id="ARBA00023136"/>
    </source>
</evidence>
<keyword evidence="9 13" id="KW-1133">Transmembrane helix</keyword>
<accession>E7N0M9</accession>
<organism evidence="14 15">
    <name type="scientific">Selenomonas artemidis F0399</name>
    <dbReference type="NCBI Taxonomy" id="749551"/>
    <lineage>
        <taxon>Bacteria</taxon>
        <taxon>Bacillati</taxon>
        <taxon>Bacillota</taxon>
        <taxon>Negativicutes</taxon>
        <taxon>Selenomonadales</taxon>
        <taxon>Selenomonadaceae</taxon>
        <taxon>Selenomonas</taxon>
    </lineage>
</organism>
<dbReference type="RefSeq" id="WP_009349210.1">
    <property type="nucleotide sequence ID" value="NZ_GL638130.1"/>
</dbReference>
<dbReference type="PANTHER" id="PTHR43298:SF2">
    <property type="entry name" value="FMN_FAD EXPORTER YEEO-RELATED"/>
    <property type="match status" value="1"/>
</dbReference>
<evidence type="ECO:0000256" key="6">
    <source>
        <dbReference type="ARBA" id="ARBA00022449"/>
    </source>
</evidence>
<dbReference type="GO" id="GO:0015297">
    <property type="term" value="F:antiporter activity"/>
    <property type="evidence" value="ECO:0007669"/>
    <property type="project" value="UniProtKB-KW"/>
</dbReference>
<evidence type="ECO:0000256" key="4">
    <source>
        <dbReference type="ARBA" id="ARBA00020268"/>
    </source>
</evidence>
<dbReference type="HOGENOM" id="CLU_012893_6_0_9"/>
<evidence type="ECO:0000256" key="7">
    <source>
        <dbReference type="ARBA" id="ARBA00022475"/>
    </source>
</evidence>
<evidence type="ECO:0000256" key="12">
    <source>
        <dbReference type="ARBA" id="ARBA00031636"/>
    </source>
</evidence>
<evidence type="ECO:0000313" key="15">
    <source>
        <dbReference type="Proteomes" id="UP000004633"/>
    </source>
</evidence>
<dbReference type="STRING" id="749551.HMPREF9555_00529"/>
<feature type="transmembrane region" description="Helical" evidence="13">
    <location>
        <begin position="54"/>
        <end position="75"/>
    </location>
</feature>
<dbReference type="InterPro" id="IPR002528">
    <property type="entry name" value="MATE_fam"/>
</dbReference>
<dbReference type="NCBIfam" id="TIGR00797">
    <property type="entry name" value="matE"/>
    <property type="match status" value="1"/>
</dbReference>
<dbReference type="EMBL" id="AECV01000005">
    <property type="protein sequence ID" value="EFW30237.1"/>
    <property type="molecule type" value="Genomic_DNA"/>
</dbReference>
<evidence type="ECO:0000256" key="13">
    <source>
        <dbReference type="SAM" id="Phobius"/>
    </source>
</evidence>
<gene>
    <name evidence="14" type="ORF">HMPREF9555_00529</name>
</gene>